<name>A0ABW4X3I5_9BACT</name>
<dbReference type="Proteomes" id="UP001597369">
    <property type="component" value="Unassembled WGS sequence"/>
</dbReference>
<dbReference type="EMBL" id="JBHUHV010000059">
    <property type="protein sequence ID" value="MFD2069224.1"/>
    <property type="molecule type" value="Genomic_DNA"/>
</dbReference>
<evidence type="ECO:0000256" key="1">
    <source>
        <dbReference type="SAM" id="SignalP"/>
    </source>
</evidence>
<reference evidence="3" key="1">
    <citation type="journal article" date="2019" name="Int. J. Syst. Evol. Microbiol.">
        <title>The Global Catalogue of Microorganisms (GCM) 10K type strain sequencing project: providing services to taxonomists for standard genome sequencing and annotation.</title>
        <authorList>
            <consortium name="The Broad Institute Genomics Platform"/>
            <consortium name="The Broad Institute Genome Sequencing Center for Infectious Disease"/>
            <person name="Wu L."/>
            <person name="Ma J."/>
        </authorList>
    </citation>
    <scope>NUCLEOTIDE SEQUENCE [LARGE SCALE GENOMIC DNA]</scope>
    <source>
        <strain evidence="3">JCM 16545</strain>
    </source>
</reference>
<comment type="caution">
    <text evidence="2">The sequence shown here is derived from an EMBL/GenBank/DDBJ whole genome shotgun (WGS) entry which is preliminary data.</text>
</comment>
<gene>
    <name evidence="2" type="ORF">ACFSKU_20235</name>
</gene>
<feature type="chain" id="PRO_5047502385" evidence="1">
    <location>
        <begin position="25"/>
        <end position="126"/>
    </location>
</feature>
<proteinExistence type="predicted"/>
<evidence type="ECO:0000313" key="3">
    <source>
        <dbReference type="Proteomes" id="UP001597369"/>
    </source>
</evidence>
<evidence type="ECO:0000313" key="2">
    <source>
        <dbReference type="EMBL" id="MFD2069224.1"/>
    </source>
</evidence>
<accession>A0ABW4X3I5</accession>
<sequence length="126" mass="14044">MKSFLYAVCFYVCLALLFVGCVEDEPQPSYIKAEVVGPDCESGWYILNVINKNDEDAEQSRGRYLGQIRSGYVTTNSLPAAYRQAGLQIEVALELNENESPSCVTVHMMHPAVVVKHINYAPVLQD</sequence>
<keyword evidence="1" id="KW-0732">Signal</keyword>
<feature type="signal peptide" evidence="1">
    <location>
        <begin position="1"/>
        <end position="24"/>
    </location>
</feature>
<protein>
    <submittedName>
        <fullName evidence="2">Uncharacterized protein</fullName>
    </submittedName>
</protein>
<dbReference type="RefSeq" id="WP_229961194.1">
    <property type="nucleotide sequence ID" value="NZ_JAJJWI010000011.1"/>
</dbReference>
<dbReference type="PROSITE" id="PS51257">
    <property type="entry name" value="PROKAR_LIPOPROTEIN"/>
    <property type="match status" value="1"/>
</dbReference>
<keyword evidence="3" id="KW-1185">Reference proteome</keyword>
<organism evidence="2 3">
    <name type="scientific">Pontibacter silvestris</name>
    <dbReference type="NCBI Taxonomy" id="2305183"/>
    <lineage>
        <taxon>Bacteria</taxon>
        <taxon>Pseudomonadati</taxon>
        <taxon>Bacteroidota</taxon>
        <taxon>Cytophagia</taxon>
        <taxon>Cytophagales</taxon>
        <taxon>Hymenobacteraceae</taxon>
        <taxon>Pontibacter</taxon>
    </lineage>
</organism>